<evidence type="ECO:0000313" key="3">
    <source>
        <dbReference type="EMBL" id="QFZ24537.1"/>
    </source>
</evidence>
<feature type="region of interest" description="Disordered" evidence="1">
    <location>
        <begin position="159"/>
        <end position="224"/>
    </location>
</feature>
<feature type="domain" description="Transposase IS4-like" evidence="2">
    <location>
        <begin position="107"/>
        <end position="183"/>
    </location>
</feature>
<dbReference type="Proteomes" id="UP000325787">
    <property type="component" value="Chromosome"/>
</dbReference>
<protein>
    <recommendedName>
        <fullName evidence="2">Transposase IS4-like domain-containing protein</fullName>
    </recommendedName>
</protein>
<reference evidence="4" key="1">
    <citation type="journal article" date="2021" name="Curr. Microbiol.">
        <title>Complete genome of nocamycin-producing strain Saccharothrix syringae NRRL B-16468 reveals the biosynthetic potential for secondary metabolites.</title>
        <authorList>
            <person name="Mo X."/>
            <person name="Yang S."/>
        </authorList>
    </citation>
    <scope>NUCLEOTIDE SEQUENCE [LARGE SCALE GENOMIC DNA]</scope>
    <source>
        <strain evidence="4">ATCC 51364 / DSM 43886 / JCM 6844 / KCTC 9398 / NBRC 14523 / NRRL B-16468 / INA 2240</strain>
    </source>
</reference>
<dbReference type="InterPro" id="IPR002559">
    <property type="entry name" value="Transposase_11"/>
</dbReference>
<dbReference type="EMBL" id="CP034550">
    <property type="protein sequence ID" value="QFZ24537.1"/>
    <property type="molecule type" value="Genomic_DNA"/>
</dbReference>
<dbReference type="PANTHER" id="PTHR30007:SF0">
    <property type="entry name" value="TRANSPOSASE"/>
    <property type="match status" value="1"/>
</dbReference>
<dbReference type="PANTHER" id="PTHR30007">
    <property type="entry name" value="PHP DOMAIN PROTEIN"/>
    <property type="match status" value="1"/>
</dbReference>
<feature type="compositionally biased region" description="Basic and acidic residues" evidence="1">
    <location>
        <begin position="213"/>
        <end position="224"/>
    </location>
</feature>
<sequence>MVDRTLSKRRSARSSVVVVPDARGRVHRGWPLLPPGRLPPAHRADGPVSGWAVGEALPPPDRGRDPVRGRQRHQVAGPAGGLPALADASTSVSPPGRGSVRAAATVGRATRGWDGGKKLAGRKRHIVVDTPGPPVAVPVTPASTRDRVAARSPLRRLRDTAGKRAAPAWADGGYTGPLLDRARKTRPGGADRSTPAGAVLHRAAQEVGGRTKPCPDHRTPPPRA</sequence>
<evidence type="ECO:0000259" key="2">
    <source>
        <dbReference type="Pfam" id="PF01609"/>
    </source>
</evidence>
<evidence type="ECO:0000313" key="4">
    <source>
        <dbReference type="Proteomes" id="UP000325787"/>
    </source>
</evidence>
<accession>A0A5Q0HDZ0</accession>
<evidence type="ECO:0000256" key="1">
    <source>
        <dbReference type="SAM" id="MobiDB-lite"/>
    </source>
</evidence>
<feature type="region of interest" description="Disordered" evidence="1">
    <location>
        <begin position="26"/>
        <end position="99"/>
    </location>
</feature>
<dbReference type="GO" id="GO:0003677">
    <property type="term" value="F:DNA binding"/>
    <property type="evidence" value="ECO:0007669"/>
    <property type="project" value="InterPro"/>
</dbReference>
<dbReference type="GO" id="GO:0004803">
    <property type="term" value="F:transposase activity"/>
    <property type="evidence" value="ECO:0007669"/>
    <property type="project" value="InterPro"/>
</dbReference>
<name>A0A5Q0HDZ0_SACSY</name>
<dbReference type="GO" id="GO:0006313">
    <property type="term" value="P:DNA transposition"/>
    <property type="evidence" value="ECO:0007669"/>
    <property type="project" value="InterPro"/>
</dbReference>
<dbReference type="KEGG" id="ssyi:EKG83_27525"/>
<dbReference type="Pfam" id="PF01609">
    <property type="entry name" value="DDE_Tnp_1"/>
    <property type="match status" value="1"/>
</dbReference>
<proteinExistence type="predicted"/>
<organism evidence="3 4">
    <name type="scientific">Saccharothrix syringae</name>
    <name type="common">Nocardiopsis syringae</name>
    <dbReference type="NCBI Taxonomy" id="103733"/>
    <lineage>
        <taxon>Bacteria</taxon>
        <taxon>Bacillati</taxon>
        <taxon>Actinomycetota</taxon>
        <taxon>Actinomycetes</taxon>
        <taxon>Pseudonocardiales</taxon>
        <taxon>Pseudonocardiaceae</taxon>
        <taxon>Saccharothrix</taxon>
    </lineage>
</organism>
<keyword evidence="4" id="KW-1185">Reference proteome</keyword>
<gene>
    <name evidence="3" type="ORF">EKG83_27525</name>
</gene>
<dbReference type="AlphaFoldDB" id="A0A5Q0HDZ0"/>